<name>A0A5N6A7A2_9ACTN</name>
<evidence type="ECO:0008006" key="3">
    <source>
        <dbReference type="Google" id="ProtNLM"/>
    </source>
</evidence>
<sequence length="218" mass="22638">MIGFLHTAPTHTATFQQILDQVVPGVPATHLVNEAPLARVREHGPDAVVVAQVREGLEQLAARGAELIVCTCSSLAGLAESLGPEAGGPLPVPVLRVDRPMAEAAVRAGRRIGVVVATASSLEPTNALLSECAVAASREVELVAAPCLDAWELFTAGDHDGYARRIADHARRLAAEVDVVVLAQASMTPAEALLADLPVPVLTTPRPAVEEAARRVGG</sequence>
<evidence type="ECO:0000313" key="2">
    <source>
        <dbReference type="Proteomes" id="UP000314251"/>
    </source>
</evidence>
<dbReference type="Pfam" id="PF01177">
    <property type="entry name" value="Asp_Glu_race"/>
    <property type="match status" value="1"/>
</dbReference>
<dbReference type="RefSeq" id="WP_139668904.1">
    <property type="nucleotide sequence ID" value="NZ_VDLY02000009.1"/>
</dbReference>
<dbReference type="Gene3D" id="3.40.50.1860">
    <property type="match status" value="2"/>
</dbReference>
<dbReference type="OrthoDB" id="978447at2"/>
<accession>A0A5N6A7A2</accession>
<dbReference type="InterPro" id="IPR015942">
    <property type="entry name" value="Asp/Glu/hydantoin_racemase"/>
</dbReference>
<proteinExistence type="predicted"/>
<keyword evidence="2" id="KW-1185">Reference proteome</keyword>
<organism evidence="1 2">
    <name type="scientific">Streptomyces mimosae</name>
    <dbReference type="NCBI Taxonomy" id="2586635"/>
    <lineage>
        <taxon>Bacteria</taxon>
        <taxon>Bacillati</taxon>
        <taxon>Actinomycetota</taxon>
        <taxon>Actinomycetes</taxon>
        <taxon>Kitasatosporales</taxon>
        <taxon>Streptomycetaceae</taxon>
        <taxon>Streptomyces</taxon>
    </lineage>
</organism>
<protein>
    <recommendedName>
        <fullName evidence="3">Arylsulfatase</fullName>
    </recommendedName>
</protein>
<comment type="caution">
    <text evidence="1">The sequence shown here is derived from an EMBL/GenBank/DDBJ whole genome shotgun (WGS) entry which is preliminary data.</text>
</comment>
<reference evidence="1" key="1">
    <citation type="submission" date="2019-10" db="EMBL/GenBank/DDBJ databases">
        <title>Nonomuraea sp. nov., isolated from Phyllanthus amarus.</title>
        <authorList>
            <person name="Klykleung N."/>
            <person name="Tanasupawat S."/>
        </authorList>
    </citation>
    <scope>NUCLEOTIDE SEQUENCE [LARGE SCALE GENOMIC DNA]</scope>
    <source>
        <strain evidence="1">3MP-10</strain>
    </source>
</reference>
<dbReference type="InterPro" id="IPR001920">
    <property type="entry name" value="Asp/Glu_race"/>
</dbReference>
<dbReference type="EMBL" id="VDLY02000009">
    <property type="protein sequence ID" value="KAB8164667.1"/>
    <property type="molecule type" value="Genomic_DNA"/>
</dbReference>
<dbReference type="Proteomes" id="UP000314251">
    <property type="component" value="Unassembled WGS sequence"/>
</dbReference>
<evidence type="ECO:0000313" key="1">
    <source>
        <dbReference type="EMBL" id="KAB8164667.1"/>
    </source>
</evidence>
<gene>
    <name evidence="1" type="ORF">FH607_015690</name>
</gene>
<dbReference type="AlphaFoldDB" id="A0A5N6A7A2"/>
<dbReference type="GO" id="GO:0047661">
    <property type="term" value="F:amino-acid racemase activity"/>
    <property type="evidence" value="ECO:0007669"/>
    <property type="project" value="InterPro"/>
</dbReference>